<gene>
    <name evidence="1" type="ORF">BpHYR1_024022</name>
</gene>
<evidence type="ECO:0000313" key="1">
    <source>
        <dbReference type="EMBL" id="RNA35579.1"/>
    </source>
</evidence>
<evidence type="ECO:0000313" key="2">
    <source>
        <dbReference type="Proteomes" id="UP000276133"/>
    </source>
</evidence>
<reference evidence="1 2" key="1">
    <citation type="journal article" date="2018" name="Sci. Rep.">
        <title>Genomic signatures of local adaptation to the degree of environmental predictability in rotifers.</title>
        <authorList>
            <person name="Franch-Gras L."/>
            <person name="Hahn C."/>
            <person name="Garcia-Roger E.M."/>
            <person name="Carmona M.J."/>
            <person name="Serra M."/>
            <person name="Gomez A."/>
        </authorList>
    </citation>
    <scope>NUCLEOTIDE SEQUENCE [LARGE SCALE GENOMIC DNA]</scope>
    <source>
        <strain evidence="1">HYR1</strain>
    </source>
</reference>
<organism evidence="1 2">
    <name type="scientific">Brachionus plicatilis</name>
    <name type="common">Marine rotifer</name>
    <name type="synonym">Brachionus muelleri</name>
    <dbReference type="NCBI Taxonomy" id="10195"/>
    <lineage>
        <taxon>Eukaryota</taxon>
        <taxon>Metazoa</taxon>
        <taxon>Spiralia</taxon>
        <taxon>Gnathifera</taxon>
        <taxon>Rotifera</taxon>
        <taxon>Eurotatoria</taxon>
        <taxon>Monogononta</taxon>
        <taxon>Pseudotrocha</taxon>
        <taxon>Ploima</taxon>
        <taxon>Brachionidae</taxon>
        <taxon>Brachionus</taxon>
    </lineage>
</organism>
<proteinExistence type="predicted"/>
<sequence length="194" mass="22494">MKLIVKSIAFSSFPSENDSAKFIFDVFHLMSFQSMKSTKLWMNFPLLALHVLKRKNKIISVRTNGYKSYKFEFSQNKSKKIKVPAMQDVHIILGFDFRPQIRNMHIKRKTYNLFKIFGICQSLSSEGPKHVLGGTKDVSAATIYRTCFGPSELQKLWHFLYFVFDFCTKIHNAIIFSSFKICISHLGSRGSTWD</sequence>
<comment type="caution">
    <text evidence="1">The sequence shown here is derived from an EMBL/GenBank/DDBJ whole genome shotgun (WGS) entry which is preliminary data.</text>
</comment>
<dbReference type="Proteomes" id="UP000276133">
    <property type="component" value="Unassembled WGS sequence"/>
</dbReference>
<accession>A0A3M7SIM3</accession>
<dbReference type="AlphaFoldDB" id="A0A3M7SIM3"/>
<dbReference type="EMBL" id="REGN01001311">
    <property type="protein sequence ID" value="RNA35579.1"/>
    <property type="molecule type" value="Genomic_DNA"/>
</dbReference>
<protein>
    <submittedName>
        <fullName evidence="1">Uncharacterized protein</fullName>
    </submittedName>
</protein>
<keyword evidence="2" id="KW-1185">Reference proteome</keyword>
<name>A0A3M7SIM3_BRAPC</name>